<evidence type="ECO:0000256" key="9">
    <source>
        <dbReference type="SAM" id="MobiDB-lite"/>
    </source>
</evidence>
<comment type="subcellular location">
    <subcellularLocation>
        <location evidence="2">Cytoplasm</location>
        <location evidence="2">Cytosol</location>
    </subcellularLocation>
    <subcellularLocation>
        <location evidence="1">Nucleus membrane</location>
    </subcellularLocation>
</comment>
<comment type="similarity">
    <text evidence="3">Belongs to the GFRP family.</text>
</comment>
<reference evidence="11" key="1">
    <citation type="submission" date="2017-01" db="EMBL/GenBank/DDBJ databases">
        <title>Comparative genomics of anhydrobiosis in the tardigrade Hypsibius dujardini.</title>
        <authorList>
            <person name="Yoshida Y."/>
            <person name="Koutsovoulos G."/>
            <person name="Laetsch D."/>
            <person name="Stevens L."/>
            <person name="Kumar S."/>
            <person name="Horikawa D."/>
            <person name="Ishino K."/>
            <person name="Komine S."/>
            <person name="Tomita M."/>
            <person name="Blaxter M."/>
            <person name="Arakawa K."/>
        </authorList>
    </citation>
    <scope>NUCLEOTIDE SEQUENCE [LARGE SCALE GENOMIC DNA]</scope>
    <source>
        <strain evidence="11">Z151</strain>
    </source>
</reference>
<dbReference type="GO" id="GO:0031965">
    <property type="term" value="C:nuclear membrane"/>
    <property type="evidence" value="ECO:0007669"/>
    <property type="project" value="UniProtKB-SubCell"/>
</dbReference>
<organism evidence="10 11">
    <name type="scientific">Hypsibius exemplaris</name>
    <name type="common">Freshwater tardigrade</name>
    <dbReference type="NCBI Taxonomy" id="2072580"/>
    <lineage>
        <taxon>Eukaryota</taxon>
        <taxon>Metazoa</taxon>
        <taxon>Ecdysozoa</taxon>
        <taxon>Tardigrada</taxon>
        <taxon>Eutardigrada</taxon>
        <taxon>Parachela</taxon>
        <taxon>Hypsibioidea</taxon>
        <taxon>Hypsibiidae</taxon>
        <taxon>Hypsibius</taxon>
    </lineage>
</organism>
<evidence type="ECO:0000256" key="4">
    <source>
        <dbReference type="ARBA" id="ARBA00020099"/>
    </source>
</evidence>
<dbReference type="PANTHER" id="PTHR16852:SF2">
    <property type="entry name" value="GTP CYCLOHYDROLASE 1 FEEDBACK REGULATORY PROTEIN"/>
    <property type="match status" value="1"/>
</dbReference>
<name>A0A1W0X5U9_HYPEX</name>
<dbReference type="GO" id="GO:0005829">
    <property type="term" value="C:cytosol"/>
    <property type="evidence" value="ECO:0007669"/>
    <property type="project" value="UniProtKB-SubCell"/>
</dbReference>
<dbReference type="EMBL" id="MTYJ01000015">
    <property type="protein sequence ID" value="OQV22875.1"/>
    <property type="molecule type" value="Genomic_DNA"/>
</dbReference>
<dbReference type="Proteomes" id="UP000192578">
    <property type="component" value="Unassembled WGS sequence"/>
</dbReference>
<keyword evidence="5" id="KW-0963">Cytoplasm</keyword>
<proteinExistence type="inferred from homology"/>
<evidence type="ECO:0000256" key="6">
    <source>
        <dbReference type="ARBA" id="ARBA00023136"/>
    </source>
</evidence>
<comment type="caution">
    <text evidence="10">The sequence shown here is derived from an EMBL/GenBank/DDBJ whole genome shotgun (WGS) entry which is preliminary data.</text>
</comment>
<feature type="region of interest" description="Disordered" evidence="9">
    <location>
        <begin position="95"/>
        <end position="114"/>
    </location>
</feature>
<evidence type="ECO:0000256" key="1">
    <source>
        <dbReference type="ARBA" id="ARBA00004126"/>
    </source>
</evidence>
<dbReference type="InterPro" id="IPR036717">
    <property type="entry name" value="GFRP_sf"/>
</dbReference>
<sequence length="126" mass="13560">MPYVIIEYKGGCGGVTWVGDPNSDPGLMQFLGARLHDHFDRGYEPGYLIHAVPRIVLNKLETVGYKLLAMSATHPGPAHHDKLLVWTLHKPEAPPTYSPGKGPHISQGAGGGTMKASVTKLMSNGF</sequence>
<dbReference type="GO" id="GO:0044549">
    <property type="term" value="F:GTP cyclohydrolase binding"/>
    <property type="evidence" value="ECO:0007669"/>
    <property type="project" value="TreeGrafter"/>
</dbReference>
<keyword evidence="6" id="KW-0472">Membrane</keyword>
<keyword evidence="11" id="KW-1185">Reference proteome</keyword>
<evidence type="ECO:0000256" key="7">
    <source>
        <dbReference type="ARBA" id="ARBA00023242"/>
    </source>
</evidence>
<dbReference type="Gene3D" id="3.30.1410.10">
    <property type="entry name" value="GTP cyclohydrolase I feedback regulatory protein GFRP"/>
    <property type="match status" value="1"/>
</dbReference>
<evidence type="ECO:0000256" key="2">
    <source>
        <dbReference type="ARBA" id="ARBA00004514"/>
    </source>
</evidence>
<dbReference type="FunFam" id="3.30.1410.10:FF:000001">
    <property type="entry name" value="GTP cyclohydrolase 1 feedback regulatory protein"/>
    <property type="match status" value="1"/>
</dbReference>
<dbReference type="InterPro" id="IPR009112">
    <property type="entry name" value="GTP_CycHdrlase_I_reg"/>
</dbReference>
<evidence type="ECO:0000313" key="10">
    <source>
        <dbReference type="EMBL" id="OQV22875.1"/>
    </source>
</evidence>
<dbReference type="AlphaFoldDB" id="A0A1W0X5U9"/>
<dbReference type="GO" id="GO:0009890">
    <property type="term" value="P:negative regulation of biosynthetic process"/>
    <property type="evidence" value="ECO:0007669"/>
    <property type="project" value="InterPro"/>
</dbReference>
<evidence type="ECO:0000256" key="3">
    <source>
        <dbReference type="ARBA" id="ARBA00007605"/>
    </source>
</evidence>
<dbReference type="Pfam" id="PF06399">
    <property type="entry name" value="GFRP"/>
    <property type="match status" value="1"/>
</dbReference>
<dbReference type="SUPFAM" id="SSF69761">
    <property type="entry name" value="GTP cyclohydrolase I feedback regulatory protein, GFRP"/>
    <property type="match status" value="1"/>
</dbReference>
<accession>A0A1W0X5U9</accession>
<protein>
    <recommendedName>
        <fullName evidence="4">GTP cyclohydrolase 1 feedback regulatory protein</fullName>
    </recommendedName>
    <alternativeName>
        <fullName evidence="8">GTP cyclohydrolase I feedback regulatory protein</fullName>
    </alternativeName>
</protein>
<evidence type="ECO:0000256" key="8">
    <source>
        <dbReference type="ARBA" id="ARBA00032599"/>
    </source>
</evidence>
<gene>
    <name evidence="10" type="ORF">BV898_03307</name>
</gene>
<evidence type="ECO:0000256" key="5">
    <source>
        <dbReference type="ARBA" id="ARBA00022490"/>
    </source>
</evidence>
<dbReference type="OrthoDB" id="64291at2759"/>
<evidence type="ECO:0000313" key="11">
    <source>
        <dbReference type="Proteomes" id="UP000192578"/>
    </source>
</evidence>
<keyword evidence="7" id="KW-0539">Nucleus</keyword>
<dbReference type="PANTHER" id="PTHR16852">
    <property type="entry name" value="GTP CYCLOHYDROLASE 1 FEEDBACK REGULATORY PROTEIN"/>
    <property type="match status" value="1"/>
</dbReference>